<name>A0ABU6SSU2_9FABA</name>
<sequence length="226" mass="25104">MVLGLVATLGSCPYLVLARSWALFHVLTKLQLEGGVILGFLPHLGVVSGESPRLGVAKTRIGRALGPGSRLGHAGACGRNGQTVPKQRTVAKTEIHRNRHTLRMNPSTIMAMVYQTHKHAIKHPKTYTYRQTHVSVRNENGRKMGFYNSQDPPQPEREEDNIEDDNEEVEDGMHKSSTGDNDENTDVEEDKNTLQLCKKGGITFNDSEDMVLVIRSDLGKCTEPYK</sequence>
<protein>
    <submittedName>
        <fullName evidence="2">Uncharacterized protein</fullName>
    </submittedName>
</protein>
<keyword evidence="3" id="KW-1185">Reference proteome</keyword>
<evidence type="ECO:0000313" key="3">
    <source>
        <dbReference type="Proteomes" id="UP001341840"/>
    </source>
</evidence>
<reference evidence="2 3" key="1">
    <citation type="journal article" date="2023" name="Plants (Basel)">
        <title>Bridging the Gap: Combining Genomics and Transcriptomics Approaches to Understand Stylosanthes scabra, an Orphan Legume from the Brazilian Caatinga.</title>
        <authorList>
            <person name="Ferreira-Neto J.R.C."/>
            <person name="da Silva M.D."/>
            <person name="Binneck E."/>
            <person name="de Melo N.F."/>
            <person name="da Silva R.H."/>
            <person name="de Melo A.L.T.M."/>
            <person name="Pandolfi V."/>
            <person name="Bustamante F.O."/>
            <person name="Brasileiro-Vidal A.C."/>
            <person name="Benko-Iseppon A.M."/>
        </authorList>
    </citation>
    <scope>NUCLEOTIDE SEQUENCE [LARGE SCALE GENOMIC DNA]</scope>
    <source>
        <tissue evidence="2">Leaves</tissue>
    </source>
</reference>
<proteinExistence type="predicted"/>
<feature type="compositionally biased region" description="Acidic residues" evidence="1">
    <location>
        <begin position="180"/>
        <end position="189"/>
    </location>
</feature>
<feature type="region of interest" description="Disordered" evidence="1">
    <location>
        <begin position="137"/>
        <end position="193"/>
    </location>
</feature>
<comment type="caution">
    <text evidence="2">The sequence shown here is derived from an EMBL/GenBank/DDBJ whole genome shotgun (WGS) entry which is preliminary data.</text>
</comment>
<evidence type="ECO:0000313" key="2">
    <source>
        <dbReference type="EMBL" id="MED6139259.1"/>
    </source>
</evidence>
<dbReference type="EMBL" id="JASCZI010061667">
    <property type="protein sequence ID" value="MED6139259.1"/>
    <property type="molecule type" value="Genomic_DNA"/>
</dbReference>
<accession>A0ABU6SSU2</accession>
<evidence type="ECO:0000256" key="1">
    <source>
        <dbReference type="SAM" id="MobiDB-lite"/>
    </source>
</evidence>
<organism evidence="2 3">
    <name type="scientific">Stylosanthes scabra</name>
    <dbReference type="NCBI Taxonomy" id="79078"/>
    <lineage>
        <taxon>Eukaryota</taxon>
        <taxon>Viridiplantae</taxon>
        <taxon>Streptophyta</taxon>
        <taxon>Embryophyta</taxon>
        <taxon>Tracheophyta</taxon>
        <taxon>Spermatophyta</taxon>
        <taxon>Magnoliopsida</taxon>
        <taxon>eudicotyledons</taxon>
        <taxon>Gunneridae</taxon>
        <taxon>Pentapetalae</taxon>
        <taxon>rosids</taxon>
        <taxon>fabids</taxon>
        <taxon>Fabales</taxon>
        <taxon>Fabaceae</taxon>
        <taxon>Papilionoideae</taxon>
        <taxon>50 kb inversion clade</taxon>
        <taxon>dalbergioids sensu lato</taxon>
        <taxon>Dalbergieae</taxon>
        <taxon>Pterocarpus clade</taxon>
        <taxon>Stylosanthes</taxon>
    </lineage>
</organism>
<gene>
    <name evidence="2" type="ORF">PIB30_082130</name>
</gene>
<dbReference type="Proteomes" id="UP001341840">
    <property type="component" value="Unassembled WGS sequence"/>
</dbReference>
<feature type="compositionally biased region" description="Acidic residues" evidence="1">
    <location>
        <begin position="157"/>
        <end position="170"/>
    </location>
</feature>